<comment type="similarity">
    <text evidence="1">Belongs to the Gfa family.</text>
</comment>
<organism evidence="6 7">
    <name type="scientific">Novosphingobium rhizovicinum</name>
    <dbReference type="NCBI Taxonomy" id="3228928"/>
    <lineage>
        <taxon>Bacteria</taxon>
        <taxon>Pseudomonadati</taxon>
        <taxon>Pseudomonadota</taxon>
        <taxon>Alphaproteobacteria</taxon>
        <taxon>Sphingomonadales</taxon>
        <taxon>Sphingomonadaceae</taxon>
        <taxon>Novosphingobium</taxon>
    </lineage>
</organism>
<evidence type="ECO:0000313" key="7">
    <source>
        <dbReference type="Proteomes" id="UP001556118"/>
    </source>
</evidence>
<reference evidence="6 7" key="1">
    <citation type="submission" date="2024-06" db="EMBL/GenBank/DDBJ databases">
        <title>Novosphingobium rhizovicinus M1R2S20.</title>
        <authorList>
            <person name="Sun J.-Q."/>
        </authorList>
    </citation>
    <scope>NUCLEOTIDE SEQUENCE [LARGE SCALE GENOMIC DNA]</scope>
    <source>
        <strain evidence="6 7">M1R2S20</strain>
    </source>
</reference>
<keyword evidence="2" id="KW-0479">Metal-binding</keyword>
<dbReference type="Proteomes" id="UP001556118">
    <property type="component" value="Unassembled WGS sequence"/>
</dbReference>
<proteinExistence type="inferred from homology"/>
<evidence type="ECO:0000256" key="2">
    <source>
        <dbReference type="ARBA" id="ARBA00022723"/>
    </source>
</evidence>
<keyword evidence="4" id="KW-0456">Lyase</keyword>
<evidence type="ECO:0000256" key="3">
    <source>
        <dbReference type="ARBA" id="ARBA00022833"/>
    </source>
</evidence>
<dbReference type="PANTHER" id="PTHR33337">
    <property type="entry name" value="GFA DOMAIN-CONTAINING PROTEIN"/>
    <property type="match status" value="1"/>
</dbReference>
<dbReference type="Pfam" id="PF04828">
    <property type="entry name" value="GFA"/>
    <property type="match status" value="1"/>
</dbReference>
<keyword evidence="3" id="KW-0862">Zinc</keyword>
<dbReference type="InterPro" id="IPR011057">
    <property type="entry name" value="Mss4-like_sf"/>
</dbReference>
<dbReference type="Gene3D" id="3.90.1590.10">
    <property type="entry name" value="glutathione-dependent formaldehyde- activating enzyme (gfa)"/>
    <property type="match status" value="1"/>
</dbReference>
<evidence type="ECO:0000256" key="1">
    <source>
        <dbReference type="ARBA" id="ARBA00005495"/>
    </source>
</evidence>
<accession>A0ABV3RAI8</accession>
<dbReference type="InterPro" id="IPR006913">
    <property type="entry name" value="CENP-V/GFA"/>
</dbReference>
<evidence type="ECO:0000313" key="6">
    <source>
        <dbReference type="EMBL" id="MEW9855093.1"/>
    </source>
</evidence>
<evidence type="ECO:0000256" key="4">
    <source>
        <dbReference type="ARBA" id="ARBA00023239"/>
    </source>
</evidence>
<name>A0ABV3RAI8_9SPHN</name>
<comment type="caution">
    <text evidence="6">The sequence shown here is derived from an EMBL/GenBank/DDBJ whole genome shotgun (WGS) entry which is preliminary data.</text>
</comment>
<protein>
    <submittedName>
        <fullName evidence="6">GFA family protein</fullName>
    </submittedName>
</protein>
<gene>
    <name evidence="6" type="ORF">ABUH87_07850</name>
</gene>
<dbReference type="EMBL" id="JBFNXR010000022">
    <property type="protein sequence ID" value="MEW9855093.1"/>
    <property type="molecule type" value="Genomic_DNA"/>
</dbReference>
<keyword evidence="7" id="KW-1185">Reference proteome</keyword>
<dbReference type="PANTHER" id="PTHR33337:SF40">
    <property type="entry name" value="CENP-V_GFA DOMAIN-CONTAINING PROTEIN-RELATED"/>
    <property type="match status" value="1"/>
</dbReference>
<dbReference type="RefSeq" id="WP_367772233.1">
    <property type="nucleotide sequence ID" value="NZ_JBFNXR010000022.1"/>
</dbReference>
<feature type="domain" description="CENP-V/GFA" evidence="5">
    <location>
        <begin position="4"/>
        <end position="114"/>
    </location>
</feature>
<sequence length="131" mass="14627">MKLREARCQCGQLRVHTRGEPVRVSVCHCLACQRRSGSVFAAQARFRSEQIRVSGEIREWSRKGDEGSTSVCSFCPCCGSTVYYRVVEERDVIAVAVGAFSDPHFPSPASSVYEARRHAWVNIGGEVEHHD</sequence>
<evidence type="ECO:0000259" key="5">
    <source>
        <dbReference type="PROSITE" id="PS51891"/>
    </source>
</evidence>
<dbReference type="PROSITE" id="PS51891">
    <property type="entry name" value="CENP_V_GFA"/>
    <property type="match status" value="1"/>
</dbReference>
<dbReference type="SUPFAM" id="SSF51316">
    <property type="entry name" value="Mss4-like"/>
    <property type="match status" value="1"/>
</dbReference>